<dbReference type="InterPro" id="IPR036865">
    <property type="entry name" value="CRAL-TRIO_dom_sf"/>
</dbReference>
<reference evidence="2" key="1">
    <citation type="submission" date="2025-08" db="UniProtKB">
        <authorList>
            <consortium name="Ensembl"/>
        </authorList>
    </citation>
    <scope>IDENTIFICATION</scope>
</reference>
<evidence type="ECO:0000313" key="3">
    <source>
        <dbReference type="Proteomes" id="UP000472275"/>
    </source>
</evidence>
<dbReference type="InterPro" id="IPR011074">
    <property type="entry name" value="CRAL/TRIO_N_dom"/>
</dbReference>
<evidence type="ECO:0000259" key="1">
    <source>
        <dbReference type="SMART" id="SM01100"/>
    </source>
</evidence>
<dbReference type="Pfam" id="PF03765">
    <property type="entry name" value="CRAL_TRIO_N"/>
    <property type="match status" value="1"/>
</dbReference>
<keyword evidence="3" id="KW-1185">Reference proteome</keyword>
<organism evidence="2 3">
    <name type="scientific">Aquila chrysaetos chrysaetos</name>
    <dbReference type="NCBI Taxonomy" id="223781"/>
    <lineage>
        <taxon>Eukaryota</taxon>
        <taxon>Metazoa</taxon>
        <taxon>Chordata</taxon>
        <taxon>Craniata</taxon>
        <taxon>Vertebrata</taxon>
        <taxon>Euteleostomi</taxon>
        <taxon>Archelosauria</taxon>
        <taxon>Archosauria</taxon>
        <taxon>Dinosauria</taxon>
        <taxon>Saurischia</taxon>
        <taxon>Theropoda</taxon>
        <taxon>Coelurosauria</taxon>
        <taxon>Aves</taxon>
        <taxon>Neognathae</taxon>
        <taxon>Neoaves</taxon>
        <taxon>Telluraves</taxon>
        <taxon>Accipitrimorphae</taxon>
        <taxon>Accipitriformes</taxon>
        <taxon>Accipitridae</taxon>
        <taxon>Accipitrinae</taxon>
        <taxon>Aquila</taxon>
    </lineage>
</organism>
<dbReference type="AlphaFoldDB" id="A0A663EY71"/>
<accession>A0A663EY71</accession>
<protein>
    <recommendedName>
        <fullName evidence="1">CRAL/TRIO N-terminal domain-containing protein</fullName>
    </recommendedName>
</protein>
<dbReference type="PANTHER" id="PTHR23324">
    <property type="entry name" value="SEC14 RELATED PROTEIN"/>
    <property type="match status" value="1"/>
</dbReference>
<name>A0A663EY71_AQUCH</name>
<dbReference type="InterPro" id="IPR036273">
    <property type="entry name" value="CRAL/TRIO_N_dom_sf"/>
</dbReference>
<dbReference type="Gene3D" id="3.40.525.10">
    <property type="entry name" value="CRAL-TRIO lipid binding domain"/>
    <property type="match status" value="1"/>
</dbReference>
<sequence length="76" mass="9322">PQGNVGDWEEGWNKPFYRLGLGKFLYEHILRFLRARDFNIDKAREMLCQSLSWRKQYQVDYILQSWRPPRNHCCDM</sequence>
<dbReference type="Ensembl" id="ENSACCT00020017789.1">
    <property type="protein sequence ID" value="ENSACCP00020017048.1"/>
    <property type="gene ID" value="ENSACCG00020011681.1"/>
</dbReference>
<dbReference type="InParanoid" id="A0A663EY71"/>
<dbReference type="Proteomes" id="UP000472275">
    <property type="component" value="Chromosome 25"/>
</dbReference>
<dbReference type="SMART" id="SM01100">
    <property type="entry name" value="CRAL_TRIO_N"/>
    <property type="match status" value="1"/>
</dbReference>
<proteinExistence type="predicted"/>
<feature type="domain" description="CRAL/TRIO N-terminal" evidence="1">
    <location>
        <begin position="25"/>
        <end position="50"/>
    </location>
</feature>
<dbReference type="GO" id="GO:0005737">
    <property type="term" value="C:cytoplasm"/>
    <property type="evidence" value="ECO:0007669"/>
    <property type="project" value="TreeGrafter"/>
</dbReference>
<evidence type="ECO:0000313" key="2">
    <source>
        <dbReference type="Ensembl" id="ENSACCP00020017048.1"/>
    </source>
</evidence>
<reference evidence="2" key="2">
    <citation type="submission" date="2025-09" db="UniProtKB">
        <authorList>
            <consortium name="Ensembl"/>
        </authorList>
    </citation>
    <scope>IDENTIFICATION</scope>
</reference>
<dbReference type="InterPro" id="IPR051064">
    <property type="entry name" value="SEC14/CRAL-TRIO_domain"/>
</dbReference>
<dbReference type="PANTHER" id="PTHR23324:SF39">
    <property type="entry name" value="SEC14-LIKE PROTEIN 5"/>
    <property type="match status" value="1"/>
</dbReference>
<dbReference type="GeneTree" id="ENSGT00940000160832"/>
<dbReference type="SUPFAM" id="SSF46938">
    <property type="entry name" value="CRAL/TRIO N-terminal domain"/>
    <property type="match status" value="1"/>
</dbReference>